<dbReference type="PROSITE" id="PS50082">
    <property type="entry name" value="WD_REPEATS_2"/>
    <property type="match status" value="4"/>
</dbReference>
<dbReference type="PANTHER" id="PTHR19842">
    <property type="entry name" value="G BETA-LIKE PROTEIN GBL"/>
    <property type="match status" value="1"/>
</dbReference>
<dbReference type="SMART" id="SM00320">
    <property type="entry name" value="WD40"/>
    <property type="match status" value="6"/>
</dbReference>
<keyword evidence="3" id="KW-0963">Cytoplasm</keyword>
<comment type="subcellular location">
    <subcellularLocation>
        <location evidence="1">Cytoplasm</location>
    </subcellularLocation>
</comment>
<name>A0A2P6NL86_9EUKA</name>
<evidence type="ECO:0000313" key="9">
    <source>
        <dbReference type="Proteomes" id="UP000241769"/>
    </source>
</evidence>
<dbReference type="InterPro" id="IPR020472">
    <property type="entry name" value="WD40_PAC1"/>
</dbReference>
<dbReference type="PROSITE" id="PS00678">
    <property type="entry name" value="WD_REPEATS_1"/>
    <property type="match status" value="4"/>
</dbReference>
<evidence type="ECO:0000313" key="8">
    <source>
        <dbReference type="EMBL" id="PRP84682.1"/>
    </source>
</evidence>
<dbReference type="GO" id="GO:0031931">
    <property type="term" value="C:TORC1 complex"/>
    <property type="evidence" value="ECO:0007669"/>
    <property type="project" value="InterPro"/>
</dbReference>
<sequence length="310" mass="34030">MSATAAPNRVVLATAGYDHQIKFWEASTGICYRTIQYADSQINRLEITPDKLHIAAAGNPQVRFFDIQSNTPNPVYSYDGHKSNVTALGFQKDGKWMYTASEDNTIKIWDLRAPGCQRNYECTGSVNTAVLHPNQVEILSGDQNGNIRVWDLTANGCSRELIPDGDNAIRSLSVAADGSKVCAANNPGKCFIWKLGEKDTSTFDPLTKIDVCNTYVLKTTFSQDGKWLAASCADNTTKLFSCAKDFELSKMLHGHTRWVWDCVFSAGSDYLVTASSDGSAKLWDINQGDPIRNYSGHSKSITCVALNDTA</sequence>
<feature type="repeat" description="WD" evidence="7">
    <location>
        <begin position="123"/>
        <end position="160"/>
    </location>
</feature>
<dbReference type="GO" id="GO:0032535">
    <property type="term" value="P:regulation of cellular component size"/>
    <property type="evidence" value="ECO:0007669"/>
    <property type="project" value="UniProtKB-ARBA"/>
</dbReference>
<evidence type="ECO:0000256" key="2">
    <source>
        <dbReference type="ARBA" id="ARBA00009890"/>
    </source>
</evidence>
<dbReference type="InParanoid" id="A0A2P6NL86"/>
<dbReference type="PRINTS" id="PR00320">
    <property type="entry name" value="GPROTEINBRPT"/>
</dbReference>
<dbReference type="InterPro" id="IPR001680">
    <property type="entry name" value="WD40_rpt"/>
</dbReference>
<feature type="repeat" description="WD" evidence="7">
    <location>
        <begin position="252"/>
        <end position="293"/>
    </location>
</feature>
<protein>
    <recommendedName>
        <fullName evidence="6">Protein LST8 homolog</fullName>
    </recommendedName>
</protein>
<dbReference type="Gene3D" id="2.130.10.10">
    <property type="entry name" value="YVTN repeat-like/Quinoprotein amine dehydrogenase"/>
    <property type="match status" value="1"/>
</dbReference>
<dbReference type="InterPro" id="IPR037588">
    <property type="entry name" value="MLST8"/>
</dbReference>
<dbReference type="InterPro" id="IPR036322">
    <property type="entry name" value="WD40_repeat_dom_sf"/>
</dbReference>
<dbReference type="PROSITE" id="PS50294">
    <property type="entry name" value="WD_REPEATS_REGION"/>
    <property type="match status" value="2"/>
</dbReference>
<comment type="caution">
    <text evidence="8">The sequence shown here is derived from an EMBL/GenBank/DDBJ whole genome shotgun (WGS) entry which is preliminary data.</text>
</comment>
<accession>A0A2P6NL86</accession>
<evidence type="ECO:0000256" key="7">
    <source>
        <dbReference type="PROSITE-ProRule" id="PRU00221"/>
    </source>
</evidence>
<dbReference type="GO" id="GO:0031932">
    <property type="term" value="C:TORC2 complex"/>
    <property type="evidence" value="ECO:0007669"/>
    <property type="project" value="InterPro"/>
</dbReference>
<dbReference type="EMBL" id="MDYQ01000058">
    <property type="protein sequence ID" value="PRP84682.1"/>
    <property type="molecule type" value="Genomic_DNA"/>
</dbReference>
<dbReference type="Proteomes" id="UP000241769">
    <property type="component" value="Unassembled WGS sequence"/>
</dbReference>
<organism evidence="8 9">
    <name type="scientific">Planoprotostelium fungivorum</name>
    <dbReference type="NCBI Taxonomy" id="1890364"/>
    <lineage>
        <taxon>Eukaryota</taxon>
        <taxon>Amoebozoa</taxon>
        <taxon>Evosea</taxon>
        <taxon>Variosea</taxon>
        <taxon>Cavosteliida</taxon>
        <taxon>Cavosteliaceae</taxon>
        <taxon>Planoprotostelium</taxon>
    </lineage>
</organism>
<keyword evidence="9" id="KW-1185">Reference proteome</keyword>
<dbReference type="AlphaFoldDB" id="A0A2P6NL86"/>
<evidence type="ECO:0000256" key="3">
    <source>
        <dbReference type="ARBA" id="ARBA00022490"/>
    </source>
</evidence>
<dbReference type="GO" id="GO:0051897">
    <property type="term" value="P:positive regulation of phosphatidylinositol 3-kinase/protein kinase B signal transduction"/>
    <property type="evidence" value="ECO:0007669"/>
    <property type="project" value="UniProtKB-ARBA"/>
</dbReference>
<dbReference type="OrthoDB" id="400at2759"/>
<evidence type="ECO:0000256" key="6">
    <source>
        <dbReference type="ARBA" id="ARBA00074814"/>
    </source>
</evidence>
<reference evidence="8 9" key="1">
    <citation type="journal article" date="2018" name="Genome Biol. Evol.">
        <title>Multiple Roots of Fruiting Body Formation in Amoebozoa.</title>
        <authorList>
            <person name="Hillmann F."/>
            <person name="Forbes G."/>
            <person name="Novohradska S."/>
            <person name="Ferling I."/>
            <person name="Riege K."/>
            <person name="Groth M."/>
            <person name="Westermann M."/>
            <person name="Marz M."/>
            <person name="Spaller T."/>
            <person name="Winckler T."/>
            <person name="Schaap P."/>
            <person name="Glockner G."/>
        </authorList>
    </citation>
    <scope>NUCLEOTIDE SEQUENCE [LARGE SCALE GENOMIC DNA]</scope>
    <source>
        <strain evidence="8 9">Jena</strain>
    </source>
</reference>
<evidence type="ECO:0000256" key="4">
    <source>
        <dbReference type="ARBA" id="ARBA00022574"/>
    </source>
</evidence>
<gene>
    <name evidence="8" type="ORF">PROFUN_07932</name>
</gene>
<feature type="repeat" description="WD" evidence="7">
    <location>
        <begin position="78"/>
        <end position="112"/>
    </location>
</feature>
<dbReference type="GO" id="GO:0032956">
    <property type="term" value="P:regulation of actin cytoskeleton organization"/>
    <property type="evidence" value="ECO:0007669"/>
    <property type="project" value="TreeGrafter"/>
</dbReference>
<keyword evidence="4 7" id="KW-0853">WD repeat</keyword>
<dbReference type="GO" id="GO:0038203">
    <property type="term" value="P:TORC2 signaling"/>
    <property type="evidence" value="ECO:0007669"/>
    <property type="project" value="UniProtKB-ARBA"/>
</dbReference>
<dbReference type="GO" id="GO:0005737">
    <property type="term" value="C:cytoplasm"/>
    <property type="evidence" value="ECO:0007669"/>
    <property type="project" value="UniProtKB-SubCell"/>
</dbReference>
<proteinExistence type="inferred from homology"/>
<dbReference type="SUPFAM" id="SSF50978">
    <property type="entry name" value="WD40 repeat-like"/>
    <property type="match status" value="1"/>
</dbReference>
<dbReference type="CDD" id="cd00200">
    <property type="entry name" value="WD40"/>
    <property type="match status" value="1"/>
</dbReference>
<evidence type="ECO:0000256" key="1">
    <source>
        <dbReference type="ARBA" id="ARBA00004496"/>
    </source>
</evidence>
<dbReference type="FunCoup" id="A0A2P6NL86">
    <property type="interactions" value="454"/>
</dbReference>
<feature type="repeat" description="WD" evidence="7">
    <location>
        <begin position="1"/>
        <end position="34"/>
    </location>
</feature>
<dbReference type="STRING" id="1890364.A0A2P6NL86"/>
<dbReference type="InterPro" id="IPR019775">
    <property type="entry name" value="WD40_repeat_CS"/>
</dbReference>
<dbReference type="InterPro" id="IPR015943">
    <property type="entry name" value="WD40/YVTN_repeat-like_dom_sf"/>
</dbReference>
<dbReference type="PANTHER" id="PTHR19842:SF0">
    <property type="entry name" value="TARGET OF RAPAMYCIN COMPLEX SUBUNIT LST8"/>
    <property type="match status" value="1"/>
</dbReference>
<dbReference type="FunFam" id="2.130.10.10:FF:000505">
    <property type="entry name" value="Blast:Protein LST8 homolog"/>
    <property type="match status" value="1"/>
</dbReference>
<evidence type="ECO:0000256" key="5">
    <source>
        <dbReference type="ARBA" id="ARBA00022737"/>
    </source>
</evidence>
<comment type="similarity">
    <text evidence="2">Belongs to the WD repeat LST8 family.</text>
</comment>
<dbReference type="Pfam" id="PF00400">
    <property type="entry name" value="WD40"/>
    <property type="match status" value="4"/>
</dbReference>
<keyword evidence="5" id="KW-0677">Repeat</keyword>